<dbReference type="InterPro" id="IPR000086">
    <property type="entry name" value="NUDIX_hydrolase_dom"/>
</dbReference>
<dbReference type="PANTHER" id="PTHR11839:SF18">
    <property type="entry name" value="NUDIX HYDROLASE DOMAIN-CONTAINING PROTEIN"/>
    <property type="match status" value="1"/>
</dbReference>
<dbReference type="RefSeq" id="WP_188876622.1">
    <property type="nucleotide sequence ID" value="NZ_BMOQ01000001.1"/>
</dbReference>
<keyword evidence="5" id="KW-1185">Reference proteome</keyword>
<dbReference type="GO" id="GO:0016787">
    <property type="term" value="F:hydrolase activity"/>
    <property type="evidence" value="ECO:0007669"/>
    <property type="project" value="UniProtKB-KW"/>
</dbReference>
<dbReference type="EMBL" id="BMOQ01000001">
    <property type="protein sequence ID" value="GGN06943.1"/>
    <property type="molecule type" value="Genomic_DNA"/>
</dbReference>
<dbReference type="Pfam" id="PF00293">
    <property type="entry name" value="NUDIX"/>
    <property type="match status" value="1"/>
</dbReference>
<dbReference type="CDD" id="cd03424">
    <property type="entry name" value="NUDIX_ADPRase_Nudt5_UGPPase_Nudt14"/>
    <property type="match status" value="1"/>
</dbReference>
<evidence type="ECO:0000259" key="3">
    <source>
        <dbReference type="PROSITE" id="PS51462"/>
    </source>
</evidence>
<dbReference type="PROSITE" id="PS51462">
    <property type="entry name" value="NUDIX"/>
    <property type="match status" value="1"/>
</dbReference>
<dbReference type="SUPFAM" id="SSF55811">
    <property type="entry name" value="Nudix"/>
    <property type="match status" value="1"/>
</dbReference>
<gene>
    <name evidence="4" type="ORF">GCM10009021_02450</name>
</gene>
<accession>A0A830G809</accession>
<evidence type="ECO:0000313" key="4">
    <source>
        <dbReference type="EMBL" id="GGN06943.1"/>
    </source>
</evidence>
<dbReference type="GO" id="GO:0006753">
    <property type="term" value="P:nucleoside phosphate metabolic process"/>
    <property type="evidence" value="ECO:0007669"/>
    <property type="project" value="TreeGrafter"/>
</dbReference>
<dbReference type="GO" id="GO:0019693">
    <property type="term" value="P:ribose phosphate metabolic process"/>
    <property type="evidence" value="ECO:0007669"/>
    <property type="project" value="TreeGrafter"/>
</dbReference>
<dbReference type="InterPro" id="IPR015797">
    <property type="entry name" value="NUDIX_hydrolase-like_dom_sf"/>
</dbReference>
<evidence type="ECO:0000256" key="1">
    <source>
        <dbReference type="ARBA" id="ARBA00001946"/>
    </source>
</evidence>
<comment type="cofactor">
    <cofactor evidence="1">
        <name>Mg(2+)</name>
        <dbReference type="ChEBI" id="CHEBI:18420"/>
    </cofactor>
</comment>
<proteinExistence type="predicted"/>
<dbReference type="AlphaFoldDB" id="A0A830G809"/>
<protein>
    <submittedName>
        <fullName evidence="4">NUDIX hydrolase</fullName>
    </submittedName>
</protein>
<sequence>MPDDTGGEDDADARDDIAWETTDSDVAYTCPGFDIVRDEVVLPDGTESDYDYLDDDPAVVVLPFTPEGDVVVIEEWRQAVKRVSRGLPAGSVEADDVDLAAAARRELEEETGYEADALRALTTIEPANGISNAVHHVFVAEGCTPTGERDLDFNESIRVDETTPAALRDAVREGTCRDGRTALALLYYEAFEA</sequence>
<dbReference type="PANTHER" id="PTHR11839">
    <property type="entry name" value="UDP/ADP-SUGAR PYROPHOSPHATASE"/>
    <property type="match status" value="1"/>
</dbReference>
<keyword evidence="2 4" id="KW-0378">Hydrolase</keyword>
<evidence type="ECO:0000256" key="2">
    <source>
        <dbReference type="ARBA" id="ARBA00022801"/>
    </source>
</evidence>
<feature type="domain" description="Nudix hydrolase" evidence="3">
    <location>
        <begin position="54"/>
        <end position="189"/>
    </location>
</feature>
<organism evidence="4 5">
    <name type="scientific">Halarchaeum nitratireducens</name>
    <dbReference type="NCBI Taxonomy" id="489913"/>
    <lineage>
        <taxon>Archaea</taxon>
        <taxon>Methanobacteriati</taxon>
        <taxon>Methanobacteriota</taxon>
        <taxon>Stenosarchaea group</taxon>
        <taxon>Halobacteria</taxon>
        <taxon>Halobacteriales</taxon>
        <taxon>Halobacteriaceae</taxon>
    </lineage>
</organism>
<dbReference type="Gene3D" id="3.90.79.10">
    <property type="entry name" value="Nucleoside Triphosphate Pyrophosphohydrolase"/>
    <property type="match status" value="1"/>
</dbReference>
<reference evidence="4 5" key="1">
    <citation type="journal article" date="2019" name="Int. J. Syst. Evol. Microbiol.">
        <title>The Global Catalogue of Microorganisms (GCM) 10K type strain sequencing project: providing services to taxonomists for standard genome sequencing and annotation.</title>
        <authorList>
            <consortium name="The Broad Institute Genomics Platform"/>
            <consortium name="The Broad Institute Genome Sequencing Center for Infectious Disease"/>
            <person name="Wu L."/>
            <person name="Ma J."/>
        </authorList>
    </citation>
    <scope>NUCLEOTIDE SEQUENCE [LARGE SCALE GENOMIC DNA]</scope>
    <source>
        <strain evidence="4 5">JCM 16331</strain>
    </source>
</reference>
<name>A0A830G809_9EURY</name>
<evidence type="ECO:0000313" key="5">
    <source>
        <dbReference type="Proteomes" id="UP000608850"/>
    </source>
</evidence>
<dbReference type="Proteomes" id="UP000608850">
    <property type="component" value="Unassembled WGS sequence"/>
</dbReference>
<dbReference type="OrthoDB" id="104705at2157"/>
<comment type="caution">
    <text evidence="4">The sequence shown here is derived from an EMBL/GenBank/DDBJ whole genome shotgun (WGS) entry which is preliminary data.</text>
</comment>